<evidence type="ECO:0000256" key="1">
    <source>
        <dbReference type="ARBA" id="ARBA00004418"/>
    </source>
</evidence>
<sequence length="531" mass="59345">MRIRQRFSLLLTAALLASSALSPAAAQPADTLRYALWSNPNGTFHPTLYFTNYDRDVLFNVYSRLYTLDEAQNPLPDLAESFTYQDDGRSLIIHLRDGVTWHDGVAFSAEDVAFTFQSAAAPDFPRDYLPFVQHLEGFEAYSTGVVADLPGITVIDPLTVKFTFDAPYAAAFATFADRPILARHIWQPIPIAQWNEATSALQNPIGTGPFRFVRFVSDQYVELERNDSYYGAPAQLSRLIYVVSNQQTSQTALINGELDIVPLSSWNPRDLQTFTDAGITIDEQVGTSAQYLTLDATDTRLSDVRVRQAIIHAIDRQALVDQLLFGHGITFNTNAHPDSPYYPDDLDPYAYDPDRAKALLAEAGWVDSNGDGIVDRDGESFDFALNFPTGNRTRELSAPIIQQYLRAVGINVELASADFNSTLSILQDPSVAFDGVLMGGTFRPGIYDNNHWWERFQNDRLVDLSDQFNATVDPDAQAQLVGDWLREVNAQAIRVWLYIPSIGFAVGPRVEGYHPYPYEPFAGVTNWRARD</sequence>
<dbReference type="eggNOG" id="COG0747">
    <property type="taxonomic scope" value="Bacteria"/>
</dbReference>
<dbReference type="GO" id="GO:1904680">
    <property type="term" value="F:peptide transmembrane transporter activity"/>
    <property type="evidence" value="ECO:0007669"/>
    <property type="project" value="TreeGrafter"/>
</dbReference>
<organism evidence="5 6">
    <name type="scientific">Ketogulonicigenium vulgare (strain WSH-001)</name>
    <dbReference type="NCBI Taxonomy" id="759362"/>
    <lineage>
        <taxon>Bacteria</taxon>
        <taxon>Pseudomonadati</taxon>
        <taxon>Pseudomonadota</taxon>
        <taxon>Alphaproteobacteria</taxon>
        <taxon>Rhodobacterales</taxon>
        <taxon>Roseobacteraceae</taxon>
        <taxon>Ketogulonicigenium</taxon>
    </lineage>
</organism>
<dbReference type="OrthoDB" id="9803988at2"/>
<gene>
    <name evidence="5" type="ordered locus">KVU_1403</name>
</gene>
<feature type="signal peptide" evidence="3">
    <location>
        <begin position="1"/>
        <end position="26"/>
    </location>
</feature>
<dbReference type="RefSeq" id="WP_013384717.1">
    <property type="nucleotide sequence ID" value="NC_017384.1"/>
</dbReference>
<feature type="domain" description="Solute-binding protein family 5" evidence="4">
    <location>
        <begin position="74"/>
        <end position="423"/>
    </location>
</feature>
<dbReference type="Pfam" id="PF00496">
    <property type="entry name" value="SBP_bac_5"/>
    <property type="match status" value="1"/>
</dbReference>
<dbReference type="PANTHER" id="PTHR30290">
    <property type="entry name" value="PERIPLASMIC BINDING COMPONENT OF ABC TRANSPORTER"/>
    <property type="match status" value="1"/>
</dbReference>
<dbReference type="GO" id="GO:0043190">
    <property type="term" value="C:ATP-binding cassette (ABC) transporter complex"/>
    <property type="evidence" value="ECO:0007669"/>
    <property type="project" value="InterPro"/>
</dbReference>
<name>F9Y8S3_KETVW</name>
<dbReference type="Proteomes" id="UP000000692">
    <property type="component" value="Chromosome"/>
</dbReference>
<comment type="subcellular location">
    <subcellularLocation>
        <location evidence="1">Periplasm</location>
    </subcellularLocation>
</comment>
<comment type="similarity">
    <text evidence="2">Belongs to the bacterial solute-binding protein 5 family.</text>
</comment>
<dbReference type="Gene3D" id="3.10.105.10">
    <property type="entry name" value="Dipeptide-binding Protein, Domain 3"/>
    <property type="match status" value="1"/>
</dbReference>
<dbReference type="Gene3D" id="3.40.190.10">
    <property type="entry name" value="Periplasmic binding protein-like II"/>
    <property type="match status" value="1"/>
</dbReference>
<evidence type="ECO:0000313" key="6">
    <source>
        <dbReference type="Proteomes" id="UP000000692"/>
    </source>
</evidence>
<dbReference type="AlphaFoldDB" id="F9Y8S3"/>
<dbReference type="GO" id="GO:0015833">
    <property type="term" value="P:peptide transport"/>
    <property type="evidence" value="ECO:0007669"/>
    <property type="project" value="TreeGrafter"/>
</dbReference>
<dbReference type="EMBL" id="CP002018">
    <property type="protein sequence ID" value="AEM41242.1"/>
    <property type="molecule type" value="Genomic_DNA"/>
</dbReference>
<reference evidence="5 6" key="1">
    <citation type="journal article" date="2011" name="J. Bacteriol.">
        <title>Complete genome sequence of the industrial strain Ketogulonicigenium vulgare WSH-001.</title>
        <authorList>
            <person name="Liu L."/>
            <person name="Li Y."/>
            <person name="Zhang J."/>
            <person name="Zhou Z."/>
            <person name="Liu J."/>
            <person name="Li X."/>
            <person name="Zhou J."/>
            <person name="Du G."/>
            <person name="Wang L."/>
            <person name="Chen J."/>
        </authorList>
    </citation>
    <scope>NUCLEOTIDE SEQUENCE [LARGE SCALE GENOMIC DNA]</scope>
    <source>
        <strain evidence="5 6">WSH-001</strain>
    </source>
</reference>
<dbReference type="InterPro" id="IPR000914">
    <property type="entry name" value="SBP_5_dom"/>
</dbReference>
<evidence type="ECO:0000259" key="4">
    <source>
        <dbReference type="Pfam" id="PF00496"/>
    </source>
</evidence>
<dbReference type="HOGENOM" id="CLU_017028_8_4_5"/>
<feature type="chain" id="PRO_5003391918" evidence="3">
    <location>
        <begin position="27"/>
        <end position="531"/>
    </location>
</feature>
<dbReference type="PIRSF" id="PIRSF002741">
    <property type="entry name" value="MppA"/>
    <property type="match status" value="1"/>
</dbReference>
<proteinExistence type="inferred from homology"/>
<evidence type="ECO:0000313" key="5">
    <source>
        <dbReference type="EMBL" id="AEM41242.1"/>
    </source>
</evidence>
<dbReference type="InterPro" id="IPR039424">
    <property type="entry name" value="SBP_5"/>
</dbReference>
<dbReference type="InterPro" id="IPR030678">
    <property type="entry name" value="Peptide/Ni-bd"/>
</dbReference>
<dbReference type="Gene3D" id="3.90.76.10">
    <property type="entry name" value="Dipeptide-binding Protein, Domain 1"/>
    <property type="match status" value="1"/>
</dbReference>
<keyword evidence="6" id="KW-1185">Reference proteome</keyword>
<keyword evidence="3" id="KW-0732">Signal</keyword>
<accession>F9Y8S3</accession>
<protein>
    <submittedName>
        <fullName evidence="5">Extracellular solute-binding protein, family 5</fullName>
    </submittedName>
</protein>
<dbReference type="SUPFAM" id="SSF53850">
    <property type="entry name" value="Periplasmic binding protein-like II"/>
    <property type="match status" value="1"/>
</dbReference>
<dbReference type="GO" id="GO:0030288">
    <property type="term" value="C:outer membrane-bounded periplasmic space"/>
    <property type="evidence" value="ECO:0007669"/>
    <property type="project" value="UniProtKB-ARBA"/>
</dbReference>
<evidence type="ECO:0000256" key="3">
    <source>
        <dbReference type="SAM" id="SignalP"/>
    </source>
</evidence>
<evidence type="ECO:0000256" key="2">
    <source>
        <dbReference type="ARBA" id="ARBA00005695"/>
    </source>
</evidence>
<dbReference type="KEGG" id="kvl:KVU_1403"/>